<comment type="caution">
    <text evidence="2">The sequence shown here is derived from an EMBL/GenBank/DDBJ whole genome shotgun (WGS) entry which is preliminary data.</text>
</comment>
<protein>
    <recommendedName>
        <fullName evidence="4">Developmental regulator protein</fullName>
    </recommendedName>
</protein>
<evidence type="ECO:0000313" key="3">
    <source>
        <dbReference type="Proteomes" id="UP000700596"/>
    </source>
</evidence>
<accession>A0A9P9DH75</accession>
<feature type="compositionally biased region" description="Basic and acidic residues" evidence="1">
    <location>
        <begin position="158"/>
        <end position="179"/>
    </location>
</feature>
<evidence type="ECO:0008006" key="4">
    <source>
        <dbReference type="Google" id="ProtNLM"/>
    </source>
</evidence>
<proteinExistence type="predicted"/>
<gene>
    <name evidence="2" type="ORF">B0J11DRAFT_81080</name>
</gene>
<evidence type="ECO:0000256" key="1">
    <source>
        <dbReference type="SAM" id="MobiDB-lite"/>
    </source>
</evidence>
<feature type="compositionally biased region" description="Basic residues" evidence="1">
    <location>
        <begin position="180"/>
        <end position="193"/>
    </location>
</feature>
<keyword evidence="3" id="KW-1185">Reference proteome</keyword>
<dbReference type="Proteomes" id="UP000700596">
    <property type="component" value="Unassembled WGS sequence"/>
</dbReference>
<dbReference type="AlphaFoldDB" id="A0A9P9DH75"/>
<evidence type="ECO:0000313" key="2">
    <source>
        <dbReference type="EMBL" id="KAH7118942.1"/>
    </source>
</evidence>
<sequence length="193" mass="22250">MPTWLVHGFRWPRGLLRIHIILQNIDDAAAEWTMGPKTSASLLENFHQLYPEIMENLPSLRFIEQYDPEDLETKDHPYAYVCDQVHEVKLGLDVDEVRGKGVGNEAWSALVDLRDKLAPGEKTGWYVVVNGDVERWAPPVDEDDEDYLEGSQASHMSRRSDVGRVEIEEAEQTKKEPKGFKKWFSGKRRSKRS</sequence>
<feature type="region of interest" description="Disordered" evidence="1">
    <location>
        <begin position="138"/>
        <end position="193"/>
    </location>
</feature>
<dbReference type="OrthoDB" id="371463at2759"/>
<organism evidence="2 3">
    <name type="scientific">Dendryphion nanum</name>
    <dbReference type="NCBI Taxonomy" id="256645"/>
    <lineage>
        <taxon>Eukaryota</taxon>
        <taxon>Fungi</taxon>
        <taxon>Dikarya</taxon>
        <taxon>Ascomycota</taxon>
        <taxon>Pezizomycotina</taxon>
        <taxon>Dothideomycetes</taxon>
        <taxon>Pleosporomycetidae</taxon>
        <taxon>Pleosporales</taxon>
        <taxon>Torulaceae</taxon>
        <taxon>Dendryphion</taxon>
    </lineage>
</organism>
<reference evidence="2" key="1">
    <citation type="journal article" date="2021" name="Nat. Commun.">
        <title>Genetic determinants of endophytism in the Arabidopsis root mycobiome.</title>
        <authorList>
            <person name="Mesny F."/>
            <person name="Miyauchi S."/>
            <person name="Thiergart T."/>
            <person name="Pickel B."/>
            <person name="Atanasova L."/>
            <person name="Karlsson M."/>
            <person name="Huettel B."/>
            <person name="Barry K.W."/>
            <person name="Haridas S."/>
            <person name="Chen C."/>
            <person name="Bauer D."/>
            <person name="Andreopoulos W."/>
            <person name="Pangilinan J."/>
            <person name="LaButti K."/>
            <person name="Riley R."/>
            <person name="Lipzen A."/>
            <person name="Clum A."/>
            <person name="Drula E."/>
            <person name="Henrissat B."/>
            <person name="Kohler A."/>
            <person name="Grigoriev I.V."/>
            <person name="Martin F.M."/>
            <person name="Hacquard S."/>
        </authorList>
    </citation>
    <scope>NUCLEOTIDE SEQUENCE</scope>
    <source>
        <strain evidence="2">MPI-CAGE-CH-0243</strain>
    </source>
</reference>
<name>A0A9P9DH75_9PLEO</name>
<dbReference type="EMBL" id="JAGMWT010000012">
    <property type="protein sequence ID" value="KAH7118942.1"/>
    <property type="molecule type" value="Genomic_DNA"/>
</dbReference>